<evidence type="ECO:0000256" key="8">
    <source>
        <dbReference type="ARBA" id="ARBA00023136"/>
    </source>
</evidence>
<keyword evidence="5" id="KW-0800">Toxin</keyword>
<dbReference type="InterPro" id="IPR039448">
    <property type="entry name" value="Beta_helix"/>
</dbReference>
<evidence type="ECO:0000256" key="6">
    <source>
        <dbReference type="ARBA" id="ARBA00022737"/>
    </source>
</evidence>
<gene>
    <name evidence="10" type="ORF">ACFOKF_08130</name>
</gene>
<dbReference type="SUPFAM" id="SSF51120">
    <property type="entry name" value="beta-Roll"/>
    <property type="match status" value="2"/>
</dbReference>
<evidence type="ECO:0000256" key="3">
    <source>
        <dbReference type="ARBA" id="ARBA00004613"/>
    </source>
</evidence>
<dbReference type="Gene3D" id="2.150.10.10">
    <property type="entry name" value="Serralysin-like metalloprotease, C-terminal"/>
    <property type="match status" value="2"/>
</dbReference>
<name>A0ABV7NCD6_9SPHN</name>
<dbReference type="Pfam" id="PF00353">
    <property type="entry name" value="HemolysinCabind"/>
    <property type="match status" value="3"/>
</dbReference>
<proteinExistence type="predicted"/>
<dbReference type="Gene3D" id="2.160.20.10">
    <property type="entry name" value="Single-stranded right-handed beta-helix, Pectin lyase-like"/>
    <property type="match status" value="1"/>
</dbReference>
<comment type="caution">
    <text evidence="10">The sequence shown here is derived from an EMBL/GenBank/DDBJ whole genome shotgun (WGS) entry which is preliminary data.</text>
</comment>
<dbReference type="PANTHER" id="PTHR38340:SF1">
    <property type="entry name" value="S-LAYER PROTEIN"/>
    <property type="match status" value="1"/>
</dbReference>
<evidence type="ECO:0000256" key="5">
    <source>
        <dbReference type="ARBA" id="ARBA00022656"/>
    </source>
</evidence>
<dbReference type="PRINTS" id="PR00313">
    <property type="entry name" value="CABNDNGRPT"/>
</dbReference>
<feature type="domain" description="Right handed beta helix" evidence="9">
    <location>
        <begin position="57"/>
        <end position="234"/>
    </location>
</feature>
<dbReference type="InterPro" id="IPR011049">
    <property type="entry name" value="Serralysin-like_metalloprot_C"/>
</dbReference>
<dbReference type="InterPro" id="IPR001343">
    <property type="entry name" value="Hemolysn_Ca-bd"/>
</dbReference>
<comment type="function">
    <text evidence="1">Converts beta-D-mannuronic acid (M) to alpha-L-guluronic acid (G), producing a polymer with gel-forming capacity, required for the formation of the cyst coat.</text>
</comment>
<dbReference type="EMBL" id="JBHRVU010000004">
    <property type="protein sequence ID" value="MFC3441164.1"/>
    <property type="molecule type" value="Genomic_DNA"/>
</dbReference>
<dbReference type="Proteomes" id="UP001595681">
    <property type="component" value="Unassembled WGS sequence"/>
</dbReference>
<dbReference type="InterPro" id="IPR003995">
    <property type="entry name" value="RTX_toxin_determinant-A"/>
</dbReference>
<evidence type="ECO:0000313" key="11">
    <source>
        <dbReference type="Proteomes" id="UP001595681"/>
    </source>
</evidence>
<evidence type="ECO:0000256" key="4">
    <source>
        <dbReference type="ARBA" id="ARBA00022525"/>
    </source>
</evidence>
<protein>
    <submittedName>
        <fullName evidence="10">Right-handed parallel beta-helix repeat-containing protein</fullName>
    </submittedName>
</protein>
<dbReference type="InterPro" id="IPR006626">
    <property type="entry name" value="PbH1"/>
</dbReference>
<comment type="subcellular location">
    <subcellularLocation>
        <location evidence="2">Membrane</location>
    </subcellularLocation>
    <subcellularLocation>
        <location evidence="3">Secreted</location>
    </subcellularLocation>
</comment>
<evidence type="ECO:0000313" key="10">
    <source>
        <dbReference type="EMBL" id="MFC3441164.1"/>
    </source>
</evidence>
<keyword evidence="6" id="KW-0677">Repeat</keyword>
<evidence type="ECO:0000256" key="1">
    <source>
        <dbReference type="ARBA" id="ARBA00002822"/>
    </source>
</evidence>
<dbReference type="Pfam" id="PF13229">
    <property type="entry name" value="Beta_helix"/>
    <property type="match status" value="1"/>
</dbReference>
<accession>A0ABV7NCD6</accession>
<dbReference type="InterPro" id="IPR012334">
    <property type="entry name" value="Pectin_lyas_fold"/>
</dbReference>
<keyword evidence="4" id="KW-0964">Secreted</keyword>
<dbReference type="InterPro" id="IPR050557">
    <property type="entry name" value="RTX_toxin/Mannuronan_C5-epim"/>
</dbReference>
<reference evidence="11" key="1">
    <citation type="journal article" date="2019" name="Int. J. Syst. Evol. Microbiol.">
        <title>The Global Catalogue of Microorganisms (GCM) 10K type strain sequencing project: providing services to taxonomists for standard genome sequencing and annotation.</title>
        <authorList>
            <consortium name="The Broad Institute Genomics Platform"/>
            <consortium name="The Broad Institute Genome Sequencing Center for Infectious Disease"/>
            <person name="Wu L."/>
            <person name="Ma J."/>
        </authorList>
    </citation>
    <scope>NUCLEOTIDE SEQUENCE [LARGE SCALE GENOMIC DNA]</scope>
    <source>
        <strain evidence="11">CCM 7491</strain>
    </source>
</reference>
<dbReference type="InterPro" id="IPR011050">
    <property type="entry name" value="Pectin_lyase_fold/virulence"/>
</dbReference>
<dbReference type="SMART" id="SM00710">
    <property type="entry name" value="PbH1"/>
    <property type="match status" value="7"/>
</dbReference>
<keyword evidence="7" id="KW-0843">Virulence</keyword>
<evidence type="ECO:0000259" key="9">
    <source>
        <dbReference type="Pfam" id="PF13229"/>
    </source>
</evidence>
<dbReference type="PANTHER" id="PTHR38340">
    <property type="entry name" value="S-LAYER PROTEIN"/>
    <property type="match status" value="1"/>
</dbReference>
<dbReference type="RefSeq" id="WP_380794802.1">
    <property type="nucleotide sequence ID" value="NZ_JBHRVU010000004.1"/>
</dbReference>
<evidence type="ECO:0000256" key="7">
    <source>
        <dbReference type="ARBA" id="ARBA00023026"/>
    </source>
</evidence>
<dbReference type="PROSITE" id="PS00330">
    <property type="entry name" value="HEMOLYSIN_CALCIUM"/>
    <property type="match status" value="3"/>
</dbReference>
<dbReference type="PRINTS" id="PR01488">
    <property type="entry name" value="RTXTOXINA"/>
</dbReference>
<keyword evidence="8" id="KW-0472">Membrane</keyword>
<sequence>MVKNSTGITFSDVDLTPVAGSNDNSLAIIDSKDIHLDHVTLTGPDGDAGMNMSPLTIRTSSDVSITNSEFTHVRNAVHLMNNTDVTISDNYFHDIRSDGIRGGGNSDLTITNNYFTDFHPQGEVGGTGDHPDAIQLWTTGTTKSAENIVISQNVFYAGTGSAIQGVFLRDQVGTLPYKNVTITDNVVVGGMTNGIAVEHVVGGTITGNLVAGLADDRSAIRVQNSTSVNLSGNNSTSYEIDTTTNKNVVETRDILLDPIYDGGVALATKYASYIASLIPGGWVTSQQIIDEVTAVHQARLTELPDVTIITGTDGNDRLVVTNISDSELRGGAGNDTLTGGLHNNKLIGGLGDDIYYVKGAGDHVVEGLNGGNDTVYASIDYVLDNNVEILRMSIEGLTGTGNALDNRIFGSTGADRLLGMDGDDVIQGLGGDDSIYGGLGDDTLRGDDGNDILFGDAGDDKLYGGAGNDIINGGAGNDIIEGGAGRDVLTGGAGKDSFIFRAGDLDGTSKAAPEVITDFSRADGERINLSAIDAKSGTDINDAFSFIGGNAFSGKAGELRFEMVSGHAMVMGDVNGDKIADFAIHMQGMTTMVSTDFIL</sequence>
<dbReference type="SUPFAM" id="SSF51126">
    <property type="entry name" value="Pectin lyase-like"/>
    <property type="match status" value="1"/>
</dbReference>
<keyword evidence="11" id="KW-1185">Reference proteome</keyword>
<dbReference type="InterPro" id="IPR018511">
    <property type="entry name" value="Hemolysin-typ_Ca-bd_CS"/>
</dbReference>
<evidence type="ECO:0000256" key="2">
    <source>
        <dbReference type="ARBA" id="ARBA00004370"/>
    </source>
</evidence>
<organism evidence="10 11">
    <name type="scientific">Sphingobium rhizovicinum</name>
    <dbReference type="NCBI Taxonomy" id="432308"/>
    <lineage>
        <taxon>Bacteria</taxon>
        <taxon>Pseudomonadati</taxon>
        <taxon>Pseudomonadota</taxon>
        <taxon>Alphaproteobacteria</taxon>
        <taxon>Sphingomonadales</taxon>
        <taxon>Sphingomonadaceae</taxon>
        <taxon>Sphingobium</taxon>
    </lineage>
</organism>